<dbReference type="RefSeq" id="WP_348947293.1">
    <property type="nucleotide sequence ID" value="NZ_JBDZYD010000001.1"/>
</dbReference>
<dbReference type="InterPro" id="IPR050924">
    <property type="entry name" value="Peroxiredoxin_BCP/PrxQ"/>
</dbReference>
<dbReference type="EMBL" id="JBDZYD010000001">
    <property type="protein sequence ID" value="MEQ0557963.1"/>
    <property type="molecule type" value="Genomic_DNA"/>
</dbReference>
<protein>
    <recommendedName>
        <fullName evidence="2">thioredoxin-dependent peroxiredoxin</fullName>
        <ecNumber evidence="2">1.11.1.24</ecNumber>
    </recommendedName>
    <alternativeName>
        <fullName evidence="10">Bacterioferritin comigratory protein</fullName>
    </alternativeName>
    <alternativeName>
        <fullName evidence="8">Thioredoxin peroxidase</fullName>
    </alternativeName>
</protein>
<dbReference type="PROSITE" id="PS51352">
    <property type="entry name" value="THIOREDOXIN_2"/>
    <property type="match status" value="1"/>
</dbReference>
<comment type="catalytic activity">
    <reaction evidence="11">
        <text>a hydroperoxide + [thioredoxin]-dithiol = an alcohol + [thioredoxin]-disulfide + H2O</text>
        <dbReference type="Rhea" id="RHEA:62620"/>
        <dbReference type="Rhea" id="RHEA-COMP:10698"/>
        <dbReference type="Rhea" id="RHEA-COMP:10700"/>
        <dbReference type="ChEBI" id="CHEBI:15377"/>
        <dbReference type="ChEBI" id="CHEBI:29950"/>
        <dbReference type="ChEBI" id="CHEBI:30879"/>
        <dbReference type="ChEBI" id="CHEBI:35924"/>
        <dbReference type="ChEBI" id="CHEBI:50058"/>
        <dbReference type="EC" id="1.11.1.24"/>
    </reaction>
</comment>
<dbReference type="PANTHER" id="PTHR42801">
    <property type="entry name" value="THIOREDOXIN-DEPENDENT PEROXIDE REDUCTASE"/>
    <property type="match status" value="1"/>
</dbReference>
<dbReference type="EC" id="1.11.1.24" evidence="2"/>
<evidence type="ECO:0000256" key="1">
    <source>
        <dbReference type="ARBA" id="ARBA00003330"/>
    </source>
</evidence>
<evidence type="ECO:0000256" key="4">
    <source>
        <dbReference type="ARBA" id="ARBA00022862"/>
    </source>
</evidence>
<evidence type="ECO:0000256" key="3">
    <source>
        <dbReference type="ARBA" id="ARBA00022559"/>
    </source>
</evidence>
<comment type="caution">
    <text evidence="13">The sequence shown here is derived from an EMBL/GenBank/DDBJ whole genome shotgun (WGS) entry which is preliminary data.</text>
</comment>
<dbReference type="InterPro" id="IPR013766">
    <property type="entry name" value="Thioredoxin_domain"/>
</dbReference>
<evidence type="ECO:0000256" key="7">
    <source>
        <dbReference type="ARBA" id="ARBA00023284"/>
    </source>
</evidence>
<gene>
    <name evidence="13" type="ORF">ABJI51_02685</name>
</gene>
<evidence type="ECO:0000256" key="11">
    <source>
        <dbReference type="ARBA" id="ARBA00049091"/>
    </source>
</evidence>
<dbReference type="InterPro" id="IPR036249">
    <property type="entry name" value="Thioredoxin-like_sf"/>
</dbReference>
<evidence type="ECO:0000256" key="5">
    <source>
        <dbReference type="ARBA" id="ARBA00023002"/>
    </source>
</evidence>
<feature type="domain" description="Thioredoxin" evidence="12">
    <location>
        <begin position="2"/>
        <end position="148"/>
    </location>
</feature>
<dbReference type="Proteomes" id="UP001440984">
    <property type="component" value="Unassembled WGS sequence"/>
</dbReference>
<comment type="function">
    <text evidence="1">Thiol-specific peroxidase that catalyzes the reduction of hydrogen peroxide and organic hydroperoxides to water and alcohols, respectively. Plays a role in cell protection against oxidative stress by detoxifying peroxides and as sensor of hydrogen peroxide-mediated signaling events.</text>
</comment>
<evidence type="ECO:0000256" key="6">
    <source>
        <dbReference type="ARBA" id="ARBA00023157"/>
    </source>
</evidence>
<dbReference type="Pfam" id="PF00578">
    <property type="entry name" value="AhpC-TSA"/>
    <property type="match status" value="1"/>
</dbReference>
<evidence type="ECO:0000313" key="13">
    <source>
        <dbReference type="EMBL" id="MEQ0557963.1"/>
    </source>
</evidence>
<proteinExistence type="inferred from homology"/>
<evidence type="ECO:0000259" key="12">
    <source>
        <dbReference type="PROSITE" id="PS51352"/>
    </source>
</evidence>
<evidence type="ECO:0000256" key="9">
    <source>
        <dbReference type="ARBA" id="ARBA00038489"/>
    </source>
</evidence>
<dbReference type="SUPFAM" id="SSF52833">
    <property type="entry name" value="Thioredoxin-like"/>
    <property type="match status" value="1"/>
</dbReference>
<keyword evidence="7" id="KW-0676">Redox-active center</keyword>
<keyword evidence="6" id="KW-1015">Disulfide bond</keyword>
<dbReference type="PANTHER" id="PTHR42801:SF4">
    <property type="entry name" value="AHPC_TSA FAMILY PROTEIN"/>
    <property type="match status" value="1"/>
</dbReference>
<keyword evidence="4" id="KW-0049">Antioxidant</keyword>
<name>A0ABV0L949_9PSEU</name>
<keyword evidence="3" id="KW-0575">Peroxidase</keyword>
<evidence type="ECO:0000256" key="2">
    <source>
        <dbReference type="ARBA" id="ARBA00013017"/>
    </source>
</evidence>
<keyword evidence="5" id="KW-0560">Oxidoreductase</keyword>
<dbReference type="InterPro" id="IPR000866">
    <property type="entry name" value="AhpC/TSA"/>
</dbReference>
<dbReference type="Gene3D" id="3.40.30.10">
    <property type="entry name" value="Glutaredoxin"/>
    <property type="match status" value="1"/>
</dbReference>
<comment type="similarity">
    <text evidence="9">Belongs to the peroxiredoxin family. BCP/PrxQ subfamily.</text>
</comment>
<organism evidence="13 14">
    <name type="scientific">Amycolatopsis melonis</name>
    <dbReference type="NCBI Taxonomy" id="3156488"/>
    <lineage>
        <taxon>Bacteria</taxon>
        <taxon>Bacillati</taxon>
        <taxon>Actinomycetota</taxon>
        <taxon>Actinomycetes</taxon>
        <taxon>Pseudonocardiales</taxon>
        <taxon>Pseudonocardiaceae</taxon>
        <taxon>Amycolatopsis</taxon>
    </lineage>
</organism>
<evidence type="ECO:0000313" key="14">
    <source>
        <dbReference type="Proteomes" id="UP001440984"/>
    </source>
</evidence>
<evidence type="ECO:0000256" key="10">
    <source>
        <dbReference type="ARBA" id="ARBA00041373"/>
    </source>
</evidence>
<evidence type="ECO:0000256" key="8">
    <source>
        <dbReference type="ARBA" id="ARBA00032824"/>
    </source>
</evidence>
<keyword evidence="14" id="KW-1185">Reference proteome</keyword>
<reference evidence="13 14" key="1">
    <citation type="submission" date="2024-05" db="EMBL/GenBank/DDBJ databases">
        <authorList>
            <person name="Zhao H."/>
            <person name="Xu Y."/>
            <person name="Lin S."/>
            <person name="Spain J.C."/>
            <person name="Zhou N.-Y."/>
        </authorList>
    </citation>
    <scope>NUCLEOTIDE SEQUENCE [LARGE SCALE GENOMIC DNA]</scope>
    <source>
        <strain evidence="13 14">NEAU-NG30</strain>
    </source>
</reference>
<accession>A0ABV0L949</accession>
<sequence>MLRTGSPAPELELADTEGRTVRLAGFRGEAVLLYFMRSTSCPVCRRHVRDLAEHPPGDVRVLVVVPDDRATAAAWRAKHRIPFPVLTGRGSAPHEVIGLSRALFGTVQRSGSVLVDAEGVVRHAHGATLPTGSYDKEGIATAVAALHAPA</sequence>